<evidence type="ECO:0000256" key="7">
    <source>
        <dbReference type="PROSITE-ProRule" id="PRU01191"/>
    </source>
</evidence>
<dbReference type="Gene3D" id="1.10.10.1290">
    <property type="entry name" value="Transcriptional regulator DELLA, N-terminal domain"/>
    <property type="match status" value="1"/>
</dbReference>
<evidence type="ECO:0000256" key="3">
    <source>
        <dbReference type="ARBA" id="ARBA00022843"/>
    </source>
</evidence>
<comment type="similarity">
    <text evidence="1 8">Belongs to the GRAS family. DELLA subfamily.</text>
</comment>
<keyword evidence="11" id="KW-1185">Reference proteome</keyword>
<evidence type="ECO:0000259" key="10">
    <source>
        <dbReference type="Pfam" id="PF12041"/>
    </source>
</evidence>
<evidence type="ECO:0000256" key="5">
    <source>
        <dbReference type="ARBA" id="ARBA00023015"/>
    </source>
</evidence>
<keyword evidence="5 8" id="KW-0805">Transcription regulation</keyword>
<gene>
    <name evidence="12" type="primary">LOC104706045</name>
</gene>
<feature type="region of interest" description="VHIID" evidence="7">
    <location>
        <begin position="233"/>
        <end position="298"/>
    </location>
</feature>
<evidence type="ECO:0000256" key="6">
    <source>
        <dbReference type="ARBA" id="ARBA00023163"/>
    </source>
</evidence>
<evidence type="ECO:0000256" key="8">
    <source>
        <dbReference type="RuleBase" id="RU367159"/>
    </source>
</evidence>
<keyword evidence="6 8" id="KW-0804">Transcription</keyword>
<dbReference type="PROSITE" id="PS50985">
    <property type="entry name" value="GRAS"/>
    <property type="match status" value="1"/>
</dbReference>
<keyword evidence="8" id="KW-0539">Nucleus</keyword>
<keyword evidence="3" id="KW-0832">Ubl conjugation</keyword>
<dbReference type="InterPro" id="IPR005202">
    <property type="entry name" value="TF_GRAS"/>
</dbReference>
<feature type="region of interest" description="SAW" evidence="7">
    <location>
        <begin position="445"/>
        <end position="521"/>
    </location>
</feature>
<feature type="short sequence motif" description="VHIID" evidence="7">
    <location>
        <begin position="264"/>
        <end position="268"/>
    </location>
</feature>
<evidence type="ECO:0000313" key="12">
    <source>
        <dbReference type="RefSeq" id="XP_010420475.1"/>
    </source>
</evidence>
<evidence type="ECO:0000256" key="9">
    <source>
        <dbReference type="SAM" id="MobiDB-lite"/>
    </source>
</evidence>
<evidence type="ECO:0000256" key="2">
    <source>
        <dbReference type="ARBA" id="ARBA00022491"/>
    </source>
</evidence>
<dbReference type="GeneID" id="104706045"/>
<protein>
    <recommendedName>
        <fullName evidence="8">DELLA protein</fullName>
    </recommendedName>
</protein>
<dbReference type="PANTHER" id="PTHR31636">
    <property type="entry name" value="OSJNBA0084A10.13 PROTEIN-RELATED"/>
    <property type="match status" value="1"/>
</dbReference>
<organism evidence="11 12">
    <name type="scientific">Camelina sativa</name>
    <name type="common">False flax</name>
    <name type="synonym">Myagrum sativum</name>
    <dbReference type="NCBI Taxonomy" id="90675"/>
    <lineage>
        <taxon>Eukaryota</taxon>
        <taxon>Viridiplantae</taxon>
        <taxon>Streptophyta</taxon>
        <taxon>Embryophyta</taxon>
        <taxon>Tracheophyta</taxon>
        <taxon>Spermatophyta</taxon>
        <taxon>Magnoliopsida</taxon>
        <taxon>eudicotyledons</taxon>
        <taxon>Gunneridae</taxon>
        <taxon>Pentapetalae</taxon>
        <taxon>rosids</taxon>
        <taxon>malvids</taxon>
        <taxon>Brassicales</taxon>
        <taxon>Brassicaceae</taxon>
        <taxon>Camelineae</taxon>
        <taxon>Camelina</taxon>
    </lineage>
</organism>
<feature type="region of interest" description="Disordered" evidence="9">
    <location>
        <begin position="1"/>
        <end position="30"/>
    </location>
</feature>
<evidence type="ECO:0000313" key="11">
    <source>
        <dbReference type="Proteomes" id="UP000694864"/>
    </source>
</evidence>
<keyword evidence="2" id="KW-0678">Repressor</keyword>
<comment type="subcellular location">
    <subcellularLocation>
        <location evidence="8">Nucleus</location>
    </subcellularLocation>
</comment>
<comment type="function">
    <text evidence="8">Transcriptional regulator that acts as a repressor of the gibberellin (GA) signaling pathway. Probably acts by participating in large multiprotein complexes that repress transcription of GA-inducible genes.</text>
</comment>
<dbReference type="Pfam" id="PF03514">
    <property type="entry name" value="GRAS"/>
    <property type="match status" value="1"/>
</dbReference>
<feature type="short sequence motif" description="LXXLL motif" evidence="7">
    <location>
        <begin position="361"/>
        <end position="365"/>
    </location>
</feature>
<dbReference type="Pfam" id="PF12041">
    <property type="entry name" value="DELLA"/>
    <property type="match status" value="1"/>
</dbReference>
<feature type="region of interest" description="Leucine repeat II (LRII)" evidence="7">
    <location>
        <begin position="310"/>
        <end position="342"/>
    </location>
</feature>
<comment type="caution">
    <text evidence="7">Lacks conserved residue(s) required for the propagation of feature annotation.</text>
</comment>
<dbReference type="InterPro" id="IPR021914">
    <property type="entry name" value="TF_DELLA_N"/>
</dbReference>
<dbReference type="Proteomes" id="UP000694864">
    <property type="component" value="Chromosome 8"/>
</dbReference>
<dbReference type="RefSeq" id="XP_010420475.1">
    <property type="nucleotide sequence ID" value="XM_010422173.2"/>
</dbReference>
<reference evidence="11" key="1">
    <citation type="journal article" date="2014" name="Nat. Commun.">
        <title>The emerging biofuel crop Camelina sativa retains a highly undifferentiated hexaploid genome structure.</title>
        <authorList>
            <person name="Kagale S."/>
            <person name="Koh C."/>
            <person name="Nixon J."/>
            <person name="Bollina V."/>
            <person name="Clarke W.E."/>
            <person name="Tuteja R."/>
            <person name="Spillane C."/>
            <person name="Robinson S.J."/>
            <person name="Links M.G."/>
            <person name="Clarke C."/>
            <person name="Higgins E.E."/>
            <person name="Huebert T."/>
            <person name="Sharpe A.G."/>
            <person name="Parkin I.A."/>
        </authorList>
    </citation>
    <scope>NUCLEOTIDE SEQUENCE [LARGE SCALE GENOMIC DNA]</scope>
    <source>
        <strain evidence="11">cv. DH55</strain>
    </source>
</reference>
<proteinExistence type="inferred from homology"/>
<keyword evidence="4 8" id="KW-0939">Gibberellin signaling pathway</keyword>
<dbReference type="InterPro" id="IPR038088">
    <property type="entry name" value="DELLA_N_sf"/>
</dbReference>
<dbReference type="SMART" id="SM01129">
    <property type="entry name" value="DELLA"/>
    <property type="match status" value="1"/>
</dbReference>
<feature type="domain" description="Transcriptional factor DELLA N-terminal" evidence="10">
    <location>
        <begin position="38"/>
        <end position="104"/>
    </location>
</feature>
<sequence length="528" mass="57809">MKRSHQETYLEQQEAPSVAEYGKKLEGSSVGGGDDNIDELLAALGYKVRSSDMADVANKLEQLEMVLSNDVVGSSNSFLNDTVHYNPSDLSGWAQTMLSGLSYYPDLDPTRVCDLRPITNDDESCCSSNSSNKRIRLGPWCDSVSSESTRSVVLIEETGIRLVQALVACAEAVQQENLSLADALVKRVGSLAASQAGAMGKVATYFAEALARRIYRIHPSSAAVDPSFEELLQMNFYDSSPYLKFAHFTANQAILEAVTMARGVHVIDLGLNQGMQWPALMQALALRPGGPPSFRLTGVGAPSNREGIQELGWKLAQLAQAVGVEFEFNALTTERLPDLEPDMFETRPESETLVVNSVFELHPVLAQPGSIEKLLATVKAVKPSIVTVVEQEANHNGVVFLDRFNEALHYYSSLFDSLEDSVVIPGQDRVMSEVYLGRQILNVVAAEGIDRVERHETLDQWRRRMGTAGFDPVNLGYDAFKQASLLLALFGGGDGYRVEENDGSLMLAWQTKPLVAASAWKLAAELRR</sequence>
<evidence type="ECO:0000256" key="1">
    <source>
        <dbReference type="ARBA" id="ARBA00010273"/>
    </source>
</evidence>
<comment type="domain">
    <text evidence="8">The DELLA motif is required for its GA-induced degradation.</text>
</comment>
<reference evidence="12" key="2">
    <citation type="submission" date="2025-08" db="UniProtKB">
        <authorList>
            <consortium name="RefSeq"/>
        </authorList>
    </citation>
    <scope>IDENTIFICATION</scope>
    <source>
        <tissue evidence="12">Leaf</tissue>
    </source>
</reference>
<name>A0ABM0T3T4_CAMSA</name>
<accession>A0ABM0T3T4</accession>
<evidence type="ECO:0000256" key="4">
    <source>
        <dbReference type="ARBA" id="ARBA00022941"/>
    </source>
</evidence>